<dbReference type="STRING" id="1938817.SAMN06296008_1285"/>
<dbReference type="EMBL" id="FWXJ01000028">
    <property type="protein sequence ID" value="SMC88882.1"/>
    <property type="molecule type" value="Genomic_DNA"/>
</dbReference>
<dbReference type="AlphaFoldDB" id="A0A1W2CVL2"/>
<organism evidence="1 2">
    <name type="scientific">Polynucleobacter kasalickyi</name>
    <dbReference type="NCBI Taxonomy" id="1938817"/>
    <lineage>
        <taxon>Bacteria</taxon>
        <taxon>Pseudomonadati</taxon>
        <taxon>Pseudomonadota</taxon>
        <taxon>Betaproteobacteria</taxon>
        <taxon>Burkholderiales</taxon>
        <taxon>Burkholderiaceae</taxon>
        <taxon>Polynucleobacter</taxon>
    </lineage>
</organism>
<sequence>MKALFIELPPFELYRQNYLAIQIEAKVKEVVCVSFIIGMKSNYSFGFLRYMTKMSGVI</sequence>
<evidence type="ECO:0000313" key="2">
    <source>
        <dbReference type="Proteomes" id="UP000192708"/>
    </source>
</evidence>
<keyword evidence="2" id="KW-1185">Reference proteome</keyword>
<proteinExistence type="predicted"/>
<evidence type="ECO:0000313" key="1">
    <source>
        <dbReference type="EMBL" id="SMC88882.1"/>
    </source>
</evidence>
<dbReference type="Proteomes" id="UP000192708">
    <property type="component" value="Unassembled WGS sequence"/>
</dbReference>
<protein>
    <submittedName>
        <fullName evidence="1">Uncharacterized protein</fullName>
    </submittedName>
</protein>
<accession>A0A1W2CVL2</accession>
<name>A0A1W2CVL2_9BURK</name>
<gene>
    <name evidence="1" type="ORF">SAMN06296008_1285</name>
</gene>
<reference evidence="1 2" key="1">
    <citation type="submission" date="2017-04" db="EMBL/GenBank/DDBJ databases">
        <authorList>
            <person name="Afonso C.L."/>
            <person name="Miller P.J."/>
            <person name="Scott M.A."/>
            <person name="Spackman E."/>
            <person name="Goraichik I."/>
            <person name="Dimitrov K.M."/>
            <person name="Suarez D.L."/>
            <person name="Swayne D.E."/>
        </authorList>
    </citation>
    <scope>NUCLEOTIDE SEQUENCE [LARGE SCALE GENOMIC DNA]</scope>
    <source>
        <strain evidence="1 2">VK13</strain>
    </source>
</reference>